<reference evidence="5" key="1">
    <citation type="journal article" date="2021" name="Nat. Commun.">
        <title>Genetic determinants of endophytism in the Arabidopsis root mycobiome.</title>
        <authorList>
            <person name="Mesny F."/>
            <person name="Miyauchi S."/>
            <person name="Thiergart T."/>
            <person name="Pickel B."/>
            <person name="Atanasova L."/>
            <person name="Karlsson M."/>
            <person name="Huettel B."/>
            <person name="Barry K.W."/>
            <person name="Haridas S."/>
            <person name="Chen C."/>
            <person name="Bauer D."/>
            <person name="Andreopoulos W."/>
            <person name="Pangilinan J."/>
            <person name="LaButti K."/>
            <person name="Riley R."/>
            <person name="Lipzen A."/>
            <person name="Clum A."/>
            <person name="Drula E."/>
            <person name="Henrissat B."/>
            <person name="Kohler A."/>
            <person name="Grigoriev I.V."/>
            <person name="Martin F.M."/>
            <person name="Hacquard S."/>
        </authorList>
    </citation>
    <scope>NUCLEOTIDE SEQUENCE</scope>
    <source>
        <strain evidence="5">MPI-SDFR-AT-0073</strain>
    </source>
</reference>
<feature type="repeat" description="ANK" evidence="3">
    <location>
        <begin position="402"/>
        <end position="436"/>
    </location>
</feature>
<gene>
    <name evidence="5" type="ORF">BKA67DRAFT_541492</name>
</gene>
<keyword evidence="1" id="KW-0677">Repeat</keyword>
<dbReference type="InterPro" id="IPR002110">
    <property type="entry name" value="Ankyrin_rpt"/>
</dbReference>
<protein>
    <submittedName>
        <fullName evidence="5">Ankyrin repeat-containing domain protein</fullName>
    </submittedName>
</protein>
<dbReference type="SMART" id="SM00248">
    <property type="entry name" value="ANK"/>
    <property type="match status" value="5"/>
</dbReference>
<name>A0A9P8RFW1_9PEZI</name>
<feature type="compositionally biased region" description="Polar residues" evidence="4">
    <location>
        <begin position="197"/>
        <end position="216"/>
    </location>
</feature>
<organism evidence="5 6">
    <name type="scientific">Truncatella angustata</name>
    <dbReference type="NCBI Taxonomy" id="152316"/>
    <lineage>
        <taxon>Eukaryota</taxon>
        <taxon>Fungi</taxon>
        <taxon>Dikarya</taxon>
        <taxon>Ascomycota</taxon>
        <taxon>Pezizomycotina</taxon>
        <taxon>Sordariomycetes</taxon>
        <taxon>Xylariomycetidae</taxon>
        <taxon>Amphisphaeriales</taxon>
        <taxon>Sporocadaceae</taxon>
        <taxon>Truncatella</taxon>
    </lineage>
</organism>
<evidence type="ECO:0000256" key="2">
    <source>
        <dbReference type="ARBA" id="ARBA00023043"/>
    </source>
</evidence>
<dbReference type="PROSITE" id="PS50297">
    <property type="entry name" value="ANK_REP_REGION"/>
    <property type="match status" value="2"/>
</dbReference>
<dbReference type="SUPFAM" id="SSF48403">
    <property type="entry name" value="Ankyrin repeat"/>
    <property type="match status" value="1"/>
</dbReference>
<dbReference type="OrthoDB" id="194358at2759"/>
<dbReference type="InterPro" id="IPR036770">
    <property type="entry name" value="Ankyrin_rpt-contain_sf"/>
</dbReference>
<feature type="region of interest" description="Disordered" evidence="4">
    <location>
        <begin position="1"/>
        <end position="20"/>
    </location>
</feature>
<evidence type="ECO:0000256" key="1">
    <source>
        <dbReference type="ARBA" id="ARBA00022737"/>
    </source>
</evidence>
<comment type="caution">
    <text evidence="5">The sequence shown here is derived from an EMBL/GenBank/DDBJ whole genome shotgun (WGS) entry which is preliminary data.</text>
</comment>
<dbReference type="PANTHER" id="PTHR24126">
    <property type="entry name" value="ANKYRIN REPEAT, PH AND SEC7 DOMAIN CONTAINING PROTEIN SECG-RELATED"/>
    <property type="match status" value="1"/>
</dbReference>
<evidence type="ECO:0000256" key="4">
    <source>
        <dbReference type="SAM" id="MobiDB-lite"/>
    </source>
</evidence>
<accession>A0A9P8RFW1</accession>
<feature type="compositionally biased region" description="Polar residues" evidence="4">
    <location>
        <begin position="1"/>
        <end position="13"/>
    </location>
</feature>
<dbReference type="PANTHER" id="PTHR24126:SF14">
    <property type="entry name" value="ANK_REP_REGION DOMAIN-CONTAINING PROTEIN"/>
    <property type="match status" value="1"/>
</dbReference>
<feature type="region of interest" description="Disordered" evidence="4">
    <location>
        <begin position="197"/>
        <end position="217"/>
    </location>
</feature>
<sequence>MLSAGSASPQRLRTMSHAEGPSLTDLPAELLYEVSEHLSIMAHAYLAATCRILQAALVPELYKRDRKTGTYRTLSWAACTRKSQAVATIERARSYWPPGNHHLQVYFRTSKAHHGKSLRYLTPLMAAIQAGNHLVVCYLLDNGVNIHQCEQSPAHRDTLWYPIHHAVMMDHFTRPANHYPTKHKLDVIHLLISNGANPNQLSSPNPGRKSSPNSRGRVTPMHLAIKNGADNHVIDMLIDSGAAATRVPYCGVPDQHFSNITPISHLLNAYDEPTEGHCLAVQNIAANGGGAGSEAQMYTVSGHPLLIDFLSKPRASPFTAKMVKEILEGAWVRFEDTTQDGDGAILHLLKSHMNWKPPKPYDKRLILHHEEQNDMIRIATTTCDTIDVLLQHHADIEERDASGRTPIHVAAGLHRHYSGILDHLVTCGANVRARSSDGCTALHALVMGDPGADHTLITHLIKHHKIDRFARDENGNTFLHKLVTCHVTPYHKWIFEASKHYSRQHWSKYRNNAGESPMDVVRKSALPREEWDAGQVVRSAREAWIDEAYKDKREYKDKKTCGGHSS</sequence>
<dbReference type="EMBL" id="JAGPXC010000011">
    <property type="protein sequence ID" value="KAH6645258.1"/>
    <property type="molecule type" value="Genomic_DNA"/>
</dbReference>
<dbReference type="Proteomes" id="UP000758603">
    <property type="component" value="Unassembled WGS sequence"/>
</dbReference>
<dbReference type="RefSeq" id="XP_045951772.1">
    <property type="nucleotide sequence ID" value="XM_046100942.1"/>
</dbReference>
<feature type="repeat" description="ANK" evidence="3">
    <location>
        <begin position="119"/>
        <end position="151"/>
    </location>
</feature>
<dbReference type="Pfam" id="PF00023">
    <property type="entry name" value="Ank"/>
    <property type="match status" value="2"/>
</dbReference>
<dbReference type="AlphaFoldDB" id="A0A9P8RFW1"/>
<evidence type="ECO:0000256" key="3">
    <source>
        <dbReference type="PROSITE-ProRule" id="PRU00023"/>
    </source>
</evidence>
<keyword evidence="6" id="KW-1185">Reference proteome</keyword>
<dbReference type="PROSITE" id="PS50088">
    <property type="entry name" value="ANK_REPEAT"/>
    <property type="match status" value="3"/>
</dbReference>
<proteinExistence type="predicted"/>
<dbReference type="Gene3D" id="1.25.40.20">
    <property type="entry name" value="Ankyrin repeat-containing domain"/>
    <property type="match status" value="2"/>
</dbReference>
<evidence type="ECO:0000313" key="5">
    <source>
        <dbReference type="EMBL" id="KAH6645258.1"/>
    </source>
</evidence>
<feature type="repeat" description="ANK" evidence="3">
    <location>
        <begin position="216"/>
        <end position="242"/>
    </location>
</feature>
<dbReference type="GeneID" id="70129834"/>
<evidence type="ECO:0000313" key="6">
    <source>
        <dbReference type="Proteomes" id="UP000758603"/>
    </source>
</evidence>
<keyword evidence="2 3" id="KW-0040">ANK repeat</keyword>